<evidence type="ECO:0008006" key="3">
    <source>
        <dbReference type="Google" id="ProtNLM"/>
    </source>
</evidence>
<dbReference type="EMBL" id="JAUYVI010000002">
    <property type="protein sequence ID" value="MDQ7247168.1"/>
    <property type="molecule type" value="Genomic_DNA"/>
</dbReference>
<comment type="caution">
    <text evidence="1">The sequence shown here is derived from an EMBL/GenBank/DDBJ whole genome shotgun (WGS) entry which is preliminary data.</text>
</comment>
<evidence type="ECO:0000313" key="2">
    <source>
        <dbReference type="Proteomes" id="UP001230156"/>
    </source>
</evidence>
<dbReference type="RefSeq" id="WP_379954572.1">
    <property type="nucleotide sequence ID" value="NZ_JAUYVI010000002.1"/>
</dbReference>
<keyword evidence="2" id="KW-1185">Reference proteome</keyword>
<sequence>MKFGISYFGPEPLFHLRRDFLLSMKYGLEDLGHDVVLNGLSLESDRFNFVVGAYFLPNAEIPKIAQSGLRHAHVNTEVIAQDMLNFNPQKVDFLGAYLPAIRAGQFAWDVILDNLPEYKRYGVNAHFFRWGWDQKLEDIQHRQEKDLDFYFFGMMSNRRKQIVQSVRQKGFRGAADHSCPYFLRNDRIARAKVQLNIVQEEKYTHVNSFRVCYLANNRCAIVSEHEQDPAGYLEMTRLATAQEMPDVVADLVTNNKWRELGEKAYALMRQRPMKAILEALLDTSGLK</sequence>
<evidence type="ECO:0000313" key="1">
    <source>
        <dbReference type="EMBL" id="MDQ7247168.1"/>
    </source>
</evidence>
<name>A0ABU0YKI1_9PROT</name>
<dbReference type="Proteomes" id="UP001230156">
    <property type="component" value="Unassembled WGS sequence"/>
</dbReference>
<accession>A0ABU0YKI1</accession>
<organism evidence="1 2">
    <name type="scientific">Dongia sedimenti</name>
    <dbReference type="NCBI Taxonomy" id="3064282"/>
    <lineage>
        <taxon>Bacteria</taxon>
        <taxon>Pseudomonadati</taxon>
        <taxon>Pseudomonadota</taxon>
        <taxon>Alphaproteobacteria</taxon>
        <taxon>Rhodospirillales</taxon>
        <taxon>Dongiaceae</taxon>
        <taxon>Dongia</taxon>
    </lineage>
</organism>
<proteinExistence type="predicted"/>
<protein>
    <recommendedName>
        <fullName evidence="3">Glycosyltransferase family 1 protein</fullName>
    </recommendedName>
</protein>
<gene>
    <name evidence="1" type="ORF">Q8A70_05805</name>
</gene>
<reference evidence="2" key="1">
    <citation type="submission" date="2023-08" db="EMBL/GenBank/DDBJ databases">
        <title>Rhodospirillaceae gen. nov., a novel taxon isolated from the Yangtze River Yuezi River estuary sludge.</title>
        <authorList>
            <person name="Ruan L."/>
        </authorList>
    </citation>
    <scope>NUCLEOTIDE SEQUENCE [LARGE SCALE GENOMIC DNA]</scope>
    <source>
        <strain evidence="2">R-7</strain>
    </source>
</reference>